<gene>
    <name evidence="1" type="ORF">SAMN05421870_11561</name>
</gene>
<reference evidence="2" key="1">
    <citation type="submission" date="2016-10" db="EMBL/GenBank/DDBJ databases">
        <authorList>
            <person name="Varghese N."/>
            <person name="Submissions S."/>
        </authorList>
    </citation>
    <scope>NUCLEOTIDE SEQUENCE [LARGE SCALE GENOMIC DNA]</scope>
    <source>
        <strain evidence="2">CGMCC 4.6825</strain>
    </source>
</reference>
<protein>
    <submittedName>
        <fullName evidence="1">Uncharacterized protein</fullName>
    </submittedName>
</protein>
<dbReference type="AlphaFoldDB" id="A0A1H9W5U8"/>
<proteinExistence type="predicted"/>
<organism evidence="1 2">
    <name type="scientific">Streptomyces qinglanensis</name>
    <dbReference type="NCBI Taxonomy" id="943816"/>
    <lineage>
        <taxon>Bacteria</taxon>
        <taxon>Bacillati</taxon>
        <taxon>Actinomycetota</taxon>
        <taxon>Actinomycetes</taxon>
        <taxon>Kitasatosporales</taxon>
        <taxon>Streptomycetaceae</taxon>
        <taxon>Streptomyces</taxon>
    </lineage>
</organism>
<evidence type="ECO:0000313" key="2">
    <source>
        <dbReference type="Proteomes" id="UP000182841"/>
    </source>
</evidence>
<dbReference type="Proteomes" id="UP000182841">
    <property type="component" value="Unassembled WGS sequence"/>
</dbReference>
<sequence length="804" mass="89674">MASGYNLQRDFETRLLQRVQSALEELGLHEPIIVAGQTATGKTIALTALALEVARTGRAAVLHRSVRGERPTLADIESFASWADRSHNLPTLLVWDGMVDSDEYYLLQRQLGSRGQRVVIVGSSYAPPASARKRNSIIAVDPVLSAAEGSRLVPWLSSFGVSVPSNQVDKLDSSFLALLYLLLPETEWSLRHGLVTEARAAEVGLERLSRTAARHSETRLTAVARALQDAGVDIGVLRPAERPNAELINLSFEERSAAEQITSMILVAGRRGLRIPLELLLRVLGREGADRLVDLVKNFDIFRWTEDDSGGQFLGTRTPLEAELLAREDLNLPTEVEVTAQLITNLRPELNRWGGGEVQFIADLLDRIGPQSDDRRFTPHYLELAEAFRELRLAHGYAHPRMALLEANLTREYVKWAQRSEAISREERLRLLRDVQRMLEATLEDSDPSPHSRLNLLVELASAEGAQIYELSASRDEATSPQILALMRDVTRVALQARAVDPENVYPVDVIAWATRDAVQSGTLAPGDRLGLLASAQSSLDSLDPGALSPKQAAKYDDRHVELARLLDDPVMETKHLLALTENSDPAAYYFLALRAAKAGEDGPQVAVETLRRAPSEVRSDWRCSRLLLDLFWESKAGRRFLHGEREVVKFSDETWTECLAIVDTIPETVGYDRYRRDFLRGLALFHLGQYQASKEAFARLDRESRDVSSRIISKYLASQPDGAAQTFTGRVLSATPDGRRGTAWVYELHTEVRFIPLRFSISDYRKKNENLPSFHIAFNMRGALADPITGRPGRVPRRSADAR</sequence>
<name>A0A1H9W5U8_9ACTN</name>
<accession>A0A1H9W5U8</accession>
<evidence type="ECO:0000313" key="1">
    <source>
        <dbReference type="EMBL" id="SES29154.1"/>
    </source>
</evidence>
<dbReference type="EMBL" id="FOGO01000015">
    <property type="protein sequence ID" value="SES29154.1"/>
    <property type="molecule type" value="Genomic_DNA"/>
</dbReference>
<keyword evidence="2" id="KW-1185">Reference proteome</keyword>